<keyword evidence="3" id="KW-1185">Reference proteome</keyword>
<comment type="caution">
    <text evidence="2">The sequence shown here is derived from an EMBL/GenBank/DDBJ whole genome shotgun (WGS) entry which is preliminary data.</text>
</comment>
<evidence type="ECO:0000313" key="2">
    <source>
        <dbReference type="EMBL" id="NER12231.1"/>
    </source>
</evidence>
<evidence type="ECO:0000313" key="3">
    <source>
        <dbReference type="Proteomes" id="UP000468581"/>
    </source>
</evidence>
<feature type="domain" description="DinB-like" evidence="1">
    <location>
        <begin position="8"/>
        <end position="147"/>
    </location>
</feature>
<dbReference type="AlphaFoldDB" id="A0A6P0UG29"/>
<organism evidence="2 3">
    <name type="scientific">Leptobacterium flavescens</name>
    <dbReference type="NCBI Taxonomy" id="472055"/>
    <lineage>
        <taxon>Bacteria</taxon>
        <taxon>Pseudomonadati</taxon>
        <taxon>Bacteroidota</taxon>
        <taxon>Flavobacteriia</taxon>
        <taxon>Flavobacteriales</taxon>
        <taxon>Flavobacteriaceae</taxon>
        <taxon>Leptobacterium</taxon>
    </lineage>
</organism>
<protein>
    <submittedName>
        <fullName evidence="2">DinB family protein</fullName>
    </submittedName>
</protein>
<dbReference type="InterPro" id="IPR024775">
    <property type="entry name" value="DinB-like"/>
</dbReference>
<dbReference type="EMBL" id="JAABOO010000001">
    <property type="protein sequence ID" value="NER12231.1"/>
    <property type="molecule type" value="Genomic_DNA"/>
</dbReference>
<dbReference type="SUPFAM" id="SSF109854">
    <property type="entry name" value="DinB/YfiT-like putative metalloenzymes"/>
    <property type="match status" value="1"/>
</dbReference>
<reference evidence="2 3" key="1">
    <citation type="submission" date="2020-01" db="EMBL/GenBank/DDBJ databases">
        <title>Leptobacterium flavescens.</title>
        <authorList>
            <person name="Wang G."/>
        </authorList>
    </citation>
    <scope>NUCLEOTIDE SEQUENCE [LARGE SCALE GENOMIC DNA]</scope>
    <source>
        <strain evidence="2 3">KCTC 22160</strain>
    </source>
</reference>
<name>A0A6P0UG29_9FLAO</name>
<sequence>MNDIIIFQLQRNLGVFQKLLQDISDIDICTWKPHKDKWCLLEVLCHLYDEEREDFRFRIKWVLEKPGVVPPPFDPTVWVKERNYMGQDYRQMLKKFLQEREESVKWLKSLENANWQNSYEHPTKGKITARYYLVNWLSHDYLHMRQIIKLKYDYIKEITGENLDYAGSLN</sequence>
<dbReference type="InterPro" id="IPR034660">
    <property type="entry name" value="DinB/YfiT-like"/>
</dbReference>
<dbReference type="Gene3D" id="1.20.120.450">
    <property type="entry name" value="dinb family like domain"/>
    <property type="match status" value="1"/>
</dbReference>
<dbReference type="Proteomes" id="UP000468581">
    <property type="component" value="Unassembled WGS sequence"/>
</dbReference>
<proteinExistence type="predicted"/>
<gene>
    <name evidence="2" type="ORF">GWK08_02140</name>
</gene>
<accession>A0A6P0UG29</accession>
<dbReference type="RefSeq" id="WP_163605262.1">
    <property type="nucleotide sequence ID" value="NZ_JAABOO010000001.1"/>
</dbReference>
<evidence type="ECO:0000259" key="1">
    <source>
        <dbReference type="Pfam" id="PF12867"/>
    </source>
</evidence>
<dbReference type="Pfam" id="PF12867">
    <property type="entry name" value="DinB_2"/>
    <property type="match status" value="1"/>
</dbReference>